<proteinExistence type="predicted"/>
<dbReference type="RefSeq" id="WP_009281813.1">
    <property type="nucleotide sequence ID" value="NZ_CAIT01000006.1"/>
</dbReference>
<dbReference type="eggNOG" id="COG0463">
    <property type="taxonomic scope" value="Bacteria"/>
</dbReference>
<dbReference type="PANTHER" id="PTHR22916">
    <property type="entry name" value="GLYCOSYLTRANSFERASE"/>
    <property type="match status" value="1"/>
</dbReference>
<dbReference type="PANTHER" id="PTHR22916:SF3">
    <property type="entry name" value="UDP-GLCNAC:BETAGAL BETA-1,3-N-ACETYLGLUCOSAMINYLTRANSFERASE-LIKE PROTEIN 1"/>
    <property type="match status" value="1"/>
</dbReference>
<sequence>MSCKALKTSVALCTYNGEKFLVEQLHSLINQTQLPDELVICDDGSNDKTIEIVHKFAESAPFCVRLFQNLVPLGVTYNFERAVFLCRNDIIFLCDQDDIWVPTKIERLTEFLQFNLRFQAVFSNAVLVDEYGSDLKKTIWDCVVFNEQIRSAWTNSYAFDISLLSNRIPGCTMAIRREFVRYVLPFPGAFVTCMHDWWLVLAATASNALMYIDEPLIAYRQHAGQKVGVTTRSADRSLLSDIIHRSEKQIAKLSELQDKTNFVEALIEYLTLLPYIDALSIQKAQAYKEHLQLRRNILLRSVSRFGAVLTGLLSGNYHRYARPNADWTDPWRTAVSDLVA</sequence>
<keyword evidence="2" id="KW-0808">Transferase</keyword>
<name>I2GH54_9BACT</name>
<comment type="caution">
    <text evidence="2">The sequence shown here is derived from an EMBL/GenBank/DDBJ whole genome shotgun (WGS) entry which is preliminary data.</text>
</comment>
<dbReference type="InterPro" id="IPR001173">
    <property type="entry name" value="Glyco_trans_2-like"/>
</dbReference>
<protein>
    <submittedName>
        <fullName evidence="2">dTDP-rhamnosyl transferase rfbG</fullName>
    </submittedName>
</protein>
<accession>I2GH54</accession>
<dbReference type="GO" id="GO:0016758">
    <property type="term" value="F:hexosyltransferase activity"/>
    <property type="evidence" value="ECO:0007669"/>
    <property type="project" value="UniProtKB-ARBA"/>
</dbReference>
<dbReference type="Pfam" id="PF00535">
    <property type="entry name" value="Glycos_transf_2"/>
    <property type="match status" value="1"/>
</dbReference>
<evidence type="ECO:0000259" key="1">
    <source>
        <dbReference type="Pfam" id="PF00535"/>
    </source>
</evidence>
<dbReference type="InterPro" id="IPR029044">
    <property type="entry name" value="Nucleotide-diphossugar_trans"/>
</dbReference>
<dbReference type="OrthoDB" id="9802649at2"/>
<dbReference type="SUPFAM" id="SSF53448">
    <property type="entry name" value="Nucleotide-diphospho-sugar transferases"/>
    <property type="match status" value="1"/>
</dbReference>
<organism evidence="2 3">
    <name type="scientific">Fibrisoma limi BUZ 3</name>
    <dbReference type="NCBI Taxonomy" id="1185876"/>
    <lineage>
        <taxon>Bacteria</taxon>
        <taxon>Pseudomonadati</taxon>
        <taxon>Bacteroidota</taxon>
        <taxon>Cytophagia</taxon>
        <taxon>Cytophagales</taxon>
        <taxon>Spirosomataceae</taxon>
        <taxon>Fibrisoma</taxon>
    </lineage>
</organism>
<dbReference type="STRING" id="1185876.BN8_02307"/>
<dbReference type="CDD" id="cd04196">
    <property type="entry name" value="GT_2_like_d"/>
    <property type="match status" value="1"/>
</dbReference>
<evidence type="ECO:0000313" key="3">
    <source>
        <dbReference type="Proteomes" id="UP000009309"/>
    </source>
</evidence>
<evidence type="ECO:0000313" key="2">
    <source>
        <dbReference type="EMBL" id="CCH53229.1"/>
    </source>
</evidence>
<keyword evidence="3" id="KW-1185">Reference proteome</keyword>
<dbReference type="Gene3D" id="3.90.550.10">
    <property type="entry name" value="Spore Coat Polysaccharide Biosynthesis Protein SpsA, Chain A"/>
    <property type="match status" value="1"/>
</dbReference>
<dbReference type="AlphaFoldDB" id="I2GH54"/>
<dbReference type="Proteomes" id="UP000009309">
    <property type="component" value="Unassembled WGS sequence"/>
</dbReference>
<dbReference type="EMBL" id="CAIT01000006">
    <property type="protein sequence ID" value="CCH53229.1"/>
    <property type="molecule type" value="Genomic_DNA"/>
</dbReference>
<reference evidence="2 3" key="1">
    <citation type="journal article" date="2012" name="J. Bacteriol.">
        <title>Genome Sequence of the Filamentous Bacterium Fibrisoma limi BUZ 3T.</title>
        <authorList>
            <person name="Filippini M."/>
            <person name="Qi W."/>
            <person name="Jaenicke S."/>
            <person name="Goesmann A."/>
            <person name="Smits T.H."/>
            <person name="Bagheri H.C."/>
        </authorList>
    </citation>
    <scope>NUCLEOTIDE SEQUENCE [LARGE SCALE GENOMIC DNA]</scope>
    <source>
        <strain evidence="3">BUZ 3T</strain>
    </source>
</reference>
<gene>
    <name evidence="2" type="ORF">BN8_02307</name>
</gene>
<feature type="domain" description="Glycosyltransferase 2-like" evidence="1">
    <location>
        <begin position="9"/>
        <end position="115"/>
    </location>
</feature>